<keyword evidence="5" id="KW-1185">Reference proteome</keyword>
<feature type="coiled-coil region" evidence="2">
    <location>
        <begin position="445"/>
        <end position="490"/>
    </location>
</feature>
<keyword evidence="2" id="KW-0175">Coiled coil</keyword>
<feature type="compositionally biased region" description="Basic and acidic residues" evidence="3">
    <location>
        <begin position="12"/>
        <end position="39"/>
    </location>
</feature>
<evidence type="ECO:0000256" key="3">
    <source>
        <dbReference type="SAM" id="MobiDB-lite"/>
    </source>
</evidence>
<feature type="compositionally biased region" description="Basic residues" evidence="3">
    <location>
        <begin position="61"/>
        <end position="73"/>
    </location>
</feature>
<gene>
    <name evidence="4" type="ORF">FCC1311_011592</name>
</gene>
<proteinExistence type="inferred from homology"/>
<name>A0A2R5G1S4_9STRA</name>
<comment type="similarity">
    <text evidence="1">Belongs to the FAM227 family.</text>
</comment>
<dbReference type="Pfam" id="PF14922">
    <property type="entry name" value="FWWh"/>
    <property type="match status" value="1"/>
</dbReference>
<evidence type="ECO:0000313" key="4">
    <source>
        <dbReference type="EMBL" id="GBG24942.1"/>
    </source>
</evidence>
<evidence type="ECO:0000256" key="2">
    <source>
        <dbReference type="SAM" id="Coils"/>
    </source>
</evidence>
<dbReference type="Proteomes" id="UP000241890">
    <property type="component" value="Unassembled WGS sequence"/>
</dbReference>
<dbReference type="EMBL" id="BEYU01000009">
    <property type="protein sequence ID" value="GBG24942.1"/>
    <property type="molecule type" value="Genomic_DNA"/>
</dbReference>
<dbReference type="PANTHER" id="PTHR33560">
    <property type="entry name" value="PROTEIN FAM227B"/>
    <property type="match status" value="1"/>
</dbReference>
<feature type="region of interest" description="Disordered" evidence="3">
    <location>
        <begin position="385"/>
        <end position="416"/>
    </location>
</feature>
<organism evidence="4 5">
    <name type="scientific">Hondaea fermentalgiana</name>
    <dbReference type="NCBI Taxonomy" id="2315210"/>
    <lineage>
        <taxon>Eukaryota</taxon>
        <taxon>Sar</taxon>
        <taxon>Stramenopiles</taxon>
        <taxon>Bigyra</taxon>
        <taxon>Labyrinthulomycetes</taxon>
        <taxon>Thraustochytrida</taxon>
        <taxon>Thraustochytriidae</taxon>
        <taxon>Hondaea</taxon>
    </lineage>
</organism>
<comment type="caution">
    <text evidence="4">The sequence shown here is derived from an EMBL/GenBank/DDBJ whole genome shotgun (WGS) entry which is preliminary data.</text>
</comment>
<dbReference type="InParanoid" id="A0A2R5G1S4"/>
<dbReference type="AlphaFoldDB" id="A0A2R5G1S4"/>
<accession>A0A2R5G1S4</accession>
<dbReference type="InterPro" id="IPR029417">
    <property type="entry name" value="FAM227"/>
</dbReference>
<evidence type="ECO:0000256" key="1">
    <source>
        <dbReference type="ARBA" id="ARBA00008666"/>
    </source>
</evidence>
<reference evidence="4 5" key="1">
    <citation type="submission" date="2017-12" db="EMBL/GenBank/DDBJ databases">
        <title>Sequencing, de novo assembly and annotation of complete genome of a new Thraustochytrid species, strain FCC1311.</title>
        <authorList>
            <person name="Sedici K."/>
            <person name="Godart F."/>
            <person name="Aiese Cigliano R."/>
            <person name="Sanseverino W."/>
            <person name="Barakat M."/>
            <person name="Ortet P."/>
            <person name="Marechal E."/>
            <person name="Cagnac O."/>
            <person name="Amato A."/>
        </authorList>
    </citation>
    <scope>NUCLEOTIDE SEQUENCE [LARGE SCALE GENOMIC DNA]</scope>
</reference>
<feature type="compositionally biased region" description="Polar residues" evidence="3">
    <location>
        <begin position="385"/>
        <end position="395"/>
    </location>
</feature>
<evidence type="ECO:0000313" key="5">
    <source>
        <dbReference type="Proteomes" id="UP000241890"/>
    </source>
</evidence>
<dbReference type="PANTHER" id="PTHR33560:SF1">
    <property type="entry name" value="PROTEIN FAM227A"/>
    <property type="match status" value="1"/>
</dbReference>
<feature type="region of interest" description="Disordered" evidence="3">
    <location>
        <begin position="1"/>
        <end position="74"/>
    </location>
</feature>
<dbReference type="OrthoDB" id="73353at2759"/>
<sequence length="512" mass="57389">MAEPAPAAFVTEVEHYDNEHETQHDKNVFGSSESKRGEDENASAAHFGNSSTGSANGAEKSRKHHSMHHHGKQARLDDERLEWMLVENFECPELPAKAGLSSIIGPVTDSYKFTSLKAKSNWRKHFGKPVPRRFTQVAFWWAFLDFAVLQLQSTKFLEFFDREAVLRARSRLFDELATLYFSLRVGMHPKARDGFLKYFDDAVAQAIYMIFCAAYPGSKGHFDATFKIYLSHKVGEWIHGCAALQKPDISHWGAEGSNSIRRASMRRLMFSNDAGADADDPLALVASGGASAIDAGHLALVQFEQKLEDAGPAAQSFVNVETSTVHHPMEFAHSPLIDRFLEMNGSGGDIADRKLTFRMTQSRRVYRLRPPSELCEAASQFASPSSLLSNGSANESDAVGMTRGRRPGRGDGFGLENSIETKESKQDDEEVLAAQMARETYRDVLRKTEEKRHSLISKHKNQQRKLAGELQQVKAQARAQQKELDNSKRLAIKNDIHQLSNYLVSMWKIQDE</sequence>
<protein>
    <submittedName>
        <fullName evidence="4">Protein FAM227B</fullName>
    </submittedName>
</protein>